<name>A0A7C3PKA2_9CYAN</name>
<dbReference type="AlphaFoldDB" id="A0A7C3PKA2"/>
<organism evidence="3">
    <name type="scientific">Oscillatoriales cyanobacterium SpSt-418</name>
    <dbReference type="NCBI Taxonomy" id="2282169"/>
    <lineage>
        <taxon>Bacteria</taxon>
        <taxon>Bacillati</taxon>
        <taxon>Cyanobacteriota</taxon>
        <taxon>Cyanophyceae</taxon>
        <taxon>Oscillatoriophycideae</taxon>
        <taxon>Oscillatoriales</taxon>
    </lineage>
</organism>
<feature type="compositionally biased region" description="Pro residues" evidence="1">
    <location>
        <begin position="67"/>
        <end position="79"/>
    </location>
</feature>
<reference evidence="3" key="1">
    <citation type="journal article" date="2020" name="mSystems">
        <title>Genome- and Community-Level Interaction Insights into Carbon Utilization and Element Cycling Functions of Hydrothermarchaeota in Hydrothermal Sediment.</title>
        <authorList>
            <person name="Zhou Z."/>
            <person name="Liu Y."/>
            <person name="Xu W."/>
            <person name="Pan J."/>
            <person name="Luo Z.H."/>
            <person name="Li M."/>
        </authorList>
    </citation>
    <scope>NUCLEOTIDE SEQUENCE [LARGE SCALE GENOMIC DNA]</scope>
    <source>
        <strain evidence="3">SpSt-418</strain>
    </source>
</reference>
<protein>
    <submittedName>
        <fullName evidence="3">SH3 domain-containing protein</fullName>
    </submittedName>
</protein>
<evidence type="ECO:0000313" key="3">
    <source>
        <dbReference type="EMBL" id="HFN01540.1"/>
    </source>
</evidence>
<proteinExistence type="predicted"/>
<accession>A0A7C3PKA2</accession>
<dbReference type="InterPro" id="IPR003646">
    <property type="entry name" value="SH3-like_bac-type"/>
</dbReference>
<evidence type="ECO:0000256" key="1">
    <source>
        <dbReference type="SAM" id="MobiDB-lite"/>
    </source>
</evidence>
<dbReference type="EMBL" id="DSRU01000419">
    <property type="protein sequence ID" value="HFN01540.1"/>
    <property type="molecule type" value="Genomic_DNA"/>
</dbReference>
<evidence type="ECO:0000259" key="2">
    <source>
        <dbReference type="PROSITE" id="PS51781"/>
    </source>
</evidence>
<dbReference type="Pfam" id="PF08239">
    <property type="entry name" value="SH3_3"/>
    <property type="match status" value="1"/>
</dbReference>
<sequence>MQDKTSALILAGAIAVAAAGGITYALIKPTTDPLATAPSSTVSPTVTASGLETPPPVVSTPTSKPTQPVPQQPAKPPAKPSTSESPSRKVESCKVTMVQVNDPESPLNVRSAPGTVSTQVVGTLTNGTYVSVEAEKDGWLQVSNPVQGWISANRTKKGCNEKVERIQLNAGQTIQIDDRFVGTGSHRYVIAAKQGQKLTVKRTEGPFPFITAPNGKLVVDGSDENRPQWSGQLPAAGEYTIQLDSNYKGYSYGFSVEIQ</sequence>
<comment type="caution">
    <text evidence="3">The sequence shown here is derived from an EMBL/GenBank/DDBJ whole genome shotgun (WGS) entry which is preliminary data.</text>
</comment>
<feature type="domain" description="SH3b" evidence="2">
    <location>
        <begin position="95"/>
        <end position="159"/>
    </location>
</feature>
<dbReference type="Gene3D" id="2.60.120.380">
    <property type="match status" value="1"/>
</dbReference>
<dbReference type="PROSITE" id="PS51781">
    <property type="entry name" value="SH3B"/>
    <property type="match status" value="1"/>
</dbReference>
<feature type="region of interest" description="Disordered" evidence="1">
    <location>
        <begin position="33"/>
        <end position="93"/>
    </location>
</feature>
<feature type="compositionally biased region" description="Low complexity" evidence="1">
    <location>
        <begin position="35"/>
        <end position="49"/>
    </location>
</feature>
<dbReference type="Gene3D" id="2.30.30.40">
    <property type="entry name" value="SH3 Domains"/>
    <property type="match status" value="1"/>
</dbReference>
<gene>
    <name evidence="3" type="ORF">ENR64_28105</name>
</gene>